<dbReference type="Gene3D" id="3.40.50.10190">
    <property type="entry name" value="BRCT domain"/>
    <property type="match status" value="1"/>
</dbReference>
<accession>A0AAW1STS5</accession>
<feature type="compositionally biased region" description="Polar residues" evidence="3">
    <location>
        <begin position="311"/>
        <end position="326"/>
    </location>
</feature>
<organism evidence="4 5">
    <name type="scientific">Apatococcus fuscideae</name>
    <dbReference type="NCBI Taxonomy" id="2026836"/>
    <lineage>
        <taxon>Eukaryota</taxon>
        <taxon>Viridiplantae</taxon>
        <taxon>Chlorophyta</taxon>
        <taxon>core chlorophytes</taxon>
        <taxon>Trebouxiophyceae</taxon>
        <taxon>Chlorellales</taxon>
        <taxon>Chlorellaceae</taxon>
        <taxon>Apatococcus</taxon>
    </lineage>
</organism>
<evidence type="ECO:0000256" key="2">
    <source>
        <dbReference type="ARBA" id="ARBA00023242"/>
    </source>
</evidence>
<feature type="compositionally biased region" description="Polar residues" evidence="3">
    <location>
        <begin position="142"/>
        <end position="167"/>
    </location>
</feature>
<comment type="subcellular location">
    <subcellularLocation>
        <location evidence="1">Nucleus</location>
    </subcellularLocation>
</comment>
<feature type="compositionally biased region" description="Basic residues" evidence="3">
    <location>
        <begin position="628"/>
        <end position="637"/>
    </location>
</feature>
<name>A0AAW1STS5_9CHLO</name>
<dbReference type="InterPro" id="IPR000637">
    <property type="entry name" value="HMGI/Y_DNA-bd_CS"/>
</dbReference>
<reference evidence="4 5" key="1">
    <citation type="journal article" date="2024" name="Nat. Commun.">
        <title>Phylogenomics reveals the evolutionary origins of lichenization in chlorophyte algae.</title>
        <authorList>
            <person name="Puginier C."/>
            <person name="Libourel C."/>
            <person name="Otte J."/>
            <person name="Skaloud P."/>
            <person name="Haon M."/>
            <person name="Grisel S."/>
            <person name="Petersen M."/>
            <person name="Berrin J.G."/>
            <person name="Delaux P.M."/>
            <person name="Dal Grande F."/>
            <person name="Keller J."/>
        </authorList>
    </citation>
    <scope>NUCLEOTIDE SEQUENCE [LARGE SCALE GENOMIC DNA]</scope>
    <source>
        <strain evidence="4 5">SAG 2523</strain>
    </source>
</reference>
<dbReference type="SUPFAM" id="SSF52113">
    <property type="entry name" value="BRCT domain"/>
    <property type="match status" value="1"/>
</dbReference>
<evidence type="ECO:0000313" key="4">
    <source>
        <dbReference type="EMBL" id="KAK9855170.1"/>
    </source>
</evidence>
<dbReference type="AlphaFoldDB" id="A0AAW1STS5"/>
<protein>
    <recommendedName>
        <fullName evidence="6">BRCT domain-containing protein</fullName>
    </recommendedName>
</protein>
<proteinExistence type="predicted"/>
<evidence type="ECO:0008006" key="6">
    <source>
        <dbReference type="Google" id="ProtNLM"/>
    </source>
</evidence>
<dbReference type="GO" id="GO:0005634">
    <property type="term" value="C:nucleus"/>
    <property type="evidence" value="ECO:0007669"/>
    <property type="project" value="UniProtKB-SubCell"/>
</dbReference>
<dbReference type="PROSITE" id="PS00354">
    <property type="entry name" value="HMGI_Y"/>
    <property type="match status" value="1"/>
</dbReference>
<dbReference type="InterPro" id="IPR036420">
    <property type="entry name" value="BRCT_dom_sf"/>
</dbReference>
<evidence type="ECO:0000256" key="3">
    <source>
        <dbReference type="SAM" id="MobiDB-lite"/>
    </source>
</evidence>
<feature type="compositionally biased region" description="Polar residues" evidence="3">
    <location>
        <begin position="178"/>
        <end position="189"/>
    </location>
</feature>
<gene>
    <name evidence="4" type="ORF">WJX84_007988</name>
</gene>
<dbReference type="GO" id="GO:0006355">
    <property type="term" value="P:regulation of DNA-templated transcription"/>
    <property type="evidence" value="ECO:0007669"/>
    <property type="project" value="InterPro"/>
</dbReference>
<dbReference type="InterPro" id="IPR043151">
    <property type="entry name" value="BAH_sf"/>
</dbReference>
<dbReference type="Proteomes" id="UP001485043">
    <property type="component" value="Unassembled WGS sequence"/>
</dbReference>
<evidence type="ECO:0000256" key="1">
    <source>
        <dbReference type="ARBA" id="ARBA00004123"/>
    </source>
</evidence>
<comment type="caution">
    <text evidence="4">The sequence shown here is derived from an EMBL/GenBank/DDBJ whole genome shotgun (WGS) entry which is preliminary data.</text>
</comment>
<keyword evidence="5" id="KW-1185">Reference proteome</keyword>
<dbReference type="EMBL" id="JALJOV010001067">
    <property type="protein sequence ID" value="KAK9855170.1"/>
    <property type="molecule type" value="Genomic_DNA"/>
</dbReference>
<keyword evidence="2" id="KW-0539">Nucleus</keyword>
<dbReference type="Gene3D" id="2.30.30.490">
    <property type="match status" value="1"/>
</dbReference>
<feature type="region of interest" description="Disordered" evidence="3">
    <location>
        <begin position="620"/>
        <end position="651"/>
    </location>
</feature>
<evidence type="ECO:0000313" key="5">
    <source>
        <dbReference type="Proteomes" id="UP001485043"/>
    </source>
</evidence>
<feature type="region of interest" description="Disordered" evidence="3">
    <location>
        <begin position="122"/>
        <end position="198"/>
    </location>
</feature>
<feature type="region of interest" description="Disordered" evidence="3">
    <location>
        <begin position="250"/>
        <end position="356"/>
    </location>
</feature>
<sequence length="991" mass="106088">MEPRRAAGDGLQSAGAGSEGTLPGGMLHILSLAQIMSYPAKCPMCRQYSRKCYTQPRSWALNGWTPPSALGAAWLANQNQPEELSQEKLVIRPASASPGYAGLQPLREQPMSALHNLHWSSPQVTPQRAQADPPSATPPPQQVHQSGATTCSSPSYDNIASPSGSLPQPSPAACPASNDRSSSRIQSRGTLRRLRTGVASPMSSIMVSHISPSLPNDDGGWHAARGGLARVAEAGQGHGLGPEAGAALAQQATGGGMRGKAGRGLKDGSGAGKADAEKLGARTPTLKRQPARDRHQAPGSRHPRKRPANPSRPSVTPPTVQRQGSLTLPAVPPAPVGNPPGHLKGWQEPSPTTPAAAELANPYSFELSQGAASSSDEEPIAAWGRKRPRLAQRPPALHKSPSHPPRPAVGAALQDARRVSHVDAVDCAASPTLRSNLRTGGRSAPGIGQRLQIQRETPTHGRHATLCHSAAAHEAVTVATESRGQHDLAEQAPGTDRVARAEADCLASSMGATILQLNQVHPESLHAQSERPIDSVVAVSELRSAKYLAARTLGCPILKPAWLHACCAAGARVEPDAVCMGQPARPWLQPLRGLRVCLIGQDGQQDFSVLLQLAGAELQPPPSQATAAHRKKGRGRPKKAESLQEPPEGSGLQATELRRFYAGFRKGQQELRVGEHVQLLKGPGEEQARIVKILALWAESPQNQAGVCFARCHRYLHPEEVAHLRQPVVETPAKSPSGTLVIAVGMIRSCSRQALALVALGTSAGLCISYFVTRRRAQRISRAIPLKNFSQVCKLKRMTLPQLVAVTGHVWTWMPDAECCHPMRAAASWDQAQHEPYVVVQTYERGGGGPFKRERVACNWGFKDAQGNLLPVHDSCEAEFQSGALEDAILEGDVIRQDGSWRTHKVLQKGTRVTVIRDLDQMPMDDAYNKSFPGFMPAWRAMWQAGNYNAEGQAFILRAPKAGRLVISRESSLDKVVAREHLLPSVCGYAA</sequence>